<name>K1WK22_MARBU</name>
<dbReference type="KEGG" id="mbe:MBM_03817"/>
<dbReference type="OrthoDB" id="5836119at2759"/>
<keyword evidence="7" id="KW-1185">Reference proteome</keyword>
<feature type="compositionally biased region" description="Low complexity" evidence="5">
    <location>
        <begin position="23"/>
        <end position="62"/>
    </location>
</feature>
<dbReference type="OMA" id="LQFPPMT"/>
<evidence type="ECO:0000256" key="5">
    <source>
        <dbReference type="SAM" id="MobiDB-lite"/>
    </source>
</evidence>
<feature type="compositionally biased region" description="Gly residues" evidence="5">
    <location>
        <begin position="120"/>
        <end position="129"/>
    </location>
</feature>
<evidence type="ECO:0000313" key="7">
    <source>
        <dbReference type="Proteomes" id="UP000006753"/>
    </source>
</evidence>
<dbReference type="Pfam" id="PF05132">
    <property type="entry name" value="RNA_pol_Rpc4"/>
    <property type="match status" value="1"/>
</dbReference>
<dbReference type="AlphaFoldDB" id="K1WK22"/>
<keyword evidence="3" id="KW-0804">Transcription</keyword>
<feature type="compositionally biased region" description="Gly residues" evidence="5">
    <location>
        <begin position="218"/>
        <end position="230"/>
    </location>
</feature>
<dbReference type="Proteomes" id="UP000006753">
    <property type="component" value="Unassembled WGS sequence"/>
</dbReference>
<comment type="subcellular location">
    <subcellularLocation>
        <location evidence="1">Nucleus</location>
    </subcellularLocation>
</comment>
<feature type="region of interest" description="Disordered" evidence="5">
    <location>
        <begin position="382"/>
        <end position="441"/>
    </location>
</feature>
<feature type="compositionally biased region" description="Basic and acidic residues" evidence="5">
    <location>
        <begin position="360"/>
        <end position="369"/>
    </location>
</feature>
<evidence type="ECO:0000256" key="1">
    <source>
        <dbReference type="ARBA" id="ARBA00004123"/>
    </source>
</evidence>
<dbReference type="EMBL" id="JH921434">
    <property type="protein sequence ID" value="EKD18045.1"/>
    <property type="molecule type" value="Genomic_DNA"/>
</dbReference>
<proteinExistence type="predicted"/>
<dbReference type="eggNOG" id="KOG3122">
    <property type="taxonomic scope" value="Eukaryota"/>
</dbReference>
<protein>
    <submittedName>
        <fullName evidence="6">DNA-directed RNA polymerase III RPC4</fullName>
    </submittedName>
</protein>
<evidence type="ECO:0000256" key="4">
    <source>
        <dbReference type="ARBA" id="ARBA00023242"/>
    </source>
</evidence>
<evidence type="ECO:0000313" key="6">
    <source>
        <dbReference type="EMBL" id="EKD18045.1"/>
    </source>
</evidence>
<dbReference type="GO" id="GO:0003677">
    <property type="term" value="F:DNA binding"/>
    <property type="evidence" value="ECO:0007669"/>
    <property type="project" value="InterPro"/>
</dbReference>
<keyword evidence="2 6" id="KW-0240">DNA-directed RNA polymerase</keyword>
<feature type="compositionally biased region" description="Basic and acidic residues" evidence="5">
    <location>
        <begin position="266"/>
        <end position="280"/>
    </location>
</feature>
<accession>K1WK22</accession>
<feature type="compositionally biased region" description="Polar residues" evidence="5">
    <location>
        <begin position="63"/>
        <end position="77"/>
    </location>
</feature>
<feature type="region of interest" description="Disordered" evidence="5">
    <location>
        <begin position="1"/>
        <end position="280"/>
    </location>
</feature>
<dbReference type="HOGENOM" id="CLU_033571_0_0_1"/>
<reference evidence="6 7" key="1">
    <citation type="journal article" date="2012" name="BMC Genomics">
        <title>Sequencing the genome of Marssonina brunnea reveals fungus-poplar co-evolution.</title>
        <authorList>
            <person name="Zhu S."/>
            <person name="Cao Y.-Z."/>
            <person name="Jiang C."/>
            <person name="Tan B.-Y."/>
            <person name="Wang Z."/>
            <person name="Feng S."/>
            <person name="Zhang L."/>
            <person name="Su X.-H."/>
            <person name="Brejova B."/>
            <person name="Vinar T."/>
            <person name="Xu M."/>
            <person name="Wang M.-X."/>
            <person name="Zhang S.-G."/>
            <person name="Huang M.-R."/>
            <person name="Wu R."/>
            <person name="Zhou Y."/>
        </authorList>
    </citation>
    <scope>NUCLEOTIDE SEQUENCE [LARGE SCALE GENOMIC DNA]</scope>
    <source>
        <strain evidence="6 7">MB_m1</strain>
    </source>
</reference>
<dbReference type="GO" id="GO:0005666">
    <property type="term" value="C:RNA polymerase III complex"/>
    <property type="evidence" value="ECO:0007669"/>
    <property type="project" value="InterPro"/>
</dbReference>
<dbReference type="STRING" id="1072389.K1WK22"/>
<dbReference type="PANTHER" id="PTHR13408">
    <property type="entry name" value="DNA-DIRECTED RNA POLYMERASE III"/>
    <property type="match status" value="1"/>
</dbReference>
<dbReference type="GeneID" id="18759752"/>
<gene>
    <name evidence="6" type="ORF">MBM_03817</name>
</gene>
<feature type="compositionally biased region" description="Low complexity" evidence="5">
    <location>
        <begin position="78"/>
        <end position="108"/>
    </location>
</feature>
<evidence type="ECO:0000256" key="3">
    <source>
        <dbReference type="ARBA" id="ARBA00023163"/>
    </source>
</evidence>
<organism evidence="6 7">
    <name type="scientific">Marssonina brunnea f. sp. multigermtubi (strain MB_m1)</name>
    <name type="common">Marssonina leaf spot fungus</name>
    <dbReference type="NCBI Taxonomy" id="1072389"/>
    <lineage>
        <taxon>Eukaryota</taxon>
        <taxon>Fungi</taxon>
        <taxon>Dikarya</taxon>
        <taxon>Ascomycota</taxon>
        <taxon>Pezizomycotina</taxon>
        <taxon>Leotiomycetes</taxon>
        <taxon>Helotiales</taxon>
        <taxon>Drepanopezizaceae</taxon>
        <taxon>Drepanopeziza</taxon>
    </lineage>
</organism>
<feature type="region of interest" description="Disordered" evidence="5">
    <location>
        <begin position="337"/>
        <end position="369"/>
    </location>
</feature>
<dbReference type="InterPro" id="IPR007811">
    <property type="entry name" value="RPC4"/>
</dbReference>
<dbReference type="GO" id="GO:0042797">
    <property type="term" value="P:tRNA transcription by RNA polymerase III"/>
    <property type="evidence" value="ECO:0007669"/>
    <property type="project" value="TreeGrafter"/>
</dbReference>
<dbReference type="InParanoid" id="K1WK22"/>
<dbReference type="PANTHER" id="PTHR13408:SF0">
    <property type="entry name" value="DNA-DIRECTED RNA POLYMERASE III SUBUNIT RPC4"/>
    <property type="match status" value="1"/>
</dbReference>
<feature type="compositionally biased region" description="Gly residues" evidence="5">
    <location>
        <begin position="244"/>
        <end position="260"/>
    </location>
</feature>
<feature type="region of interest" description="Disordered" evidence="5">
    <location>
        <begin position="526"/>
        <end position="550"/>
    </location>
</feature>
<feature type="compositionally biased region" description="Basic and acidic residues" evidence="5">
    <location>
        <begin position="142"/>
        <end position="159"/>
    </location>
</feature>
<sequence>MPPKAVRGGAGRGRGRGRGKATASDPAAADSPAPDVQMADAPASQSETAPASEAPAPAVSTPQLSETGDNSFSPNSSPATIPTETPAPTPAHSGPGASSGAATSQPASDASSASKAGPSTRGGRGGARGGAKAPSKFKPKANRADATKLAELARKEEARLAGIAATKAREEARALRGRGRPARGRGDAMGRSSRGGGGSGLFGALPESIKNSSTGFTRLGGGGGGGGSGVSGIKTESGPSRSGGYTGGGGGGGGGGGRMGGFNKDYVPEPHYPGEDGDAPRVDIAMINLVPEDEDDEIQYIGTKSIRKTGLRPVRLDRHEHKARVTIVNTGPVIKIEDDEDGVEVDETRSSSRPGPADTRMGDPRDEISIKTEPGLAATFRHISPDSTSTVEPLSPESKRKVKPELKMDDDAAMTGVLGEKKAQPKKKRAHKQVIQTEEDKAEYERHLEDVAILASELGGLQGNLTDKSKGTDGQEDVLMEEAAPKPEDKRSGRLYLFQFPPILPELYDPVKGKPIDPKKMHDLSADGNGDVEVSGTGTSAKSKAKARDRADLTGESVAIKMEEETISIDKAKMEEEKRSKGKRTPYVHEEGWIGKLVVRQSGKVELSWGGVNLLVGRGVDAGFLTTGIVVDGLEKGPVGGGAPEGRAMSMGQIMGKFVVTPDMENLV</sequence>
<keyword evidence="4" id="KW-0539">Nucleus</keyword>
<evidence type="ECO:0000256" key="2">
    <source>
        <dbReference type="ARBA" id="ARBA00022478"/>
    </source>
</evidence>
<feature type="compositionally biased region" description="Basic and acidic residues" evidence="5">
    <location>
        <begin position="397"/>
        <end position="410"/>
    </location>
</feature>